<feature type="coiled-coil region" evidence="1">
    <location>
        <begin position="741"/>
        <end position="768"/>
    </location>
</feature>
<evidence type="ECO:0000256" key="1">
    <source>
        <dbReference type="SAM" id="Coils"/>
    </source>
</evidence>
<feature type="coiled-coil region" evidence="1">
    <location>
        <begin position="385"/>
        <end position="419"/>
    </location>
</feature>
<dbReference type="Gene3D" id="3.40.50.300">
    <property type="entry name" value="P-loop containing nucleotide triphosphate hydrolases"/>
    <property type="match status" value="2"/>
</dbReference>
<dbReference type="EMBL" id="CP001823">
    <property type="protein sequence ID" value="ACZ37542.1"/>
    <property type="molecule type" value="Genomic_DNA"/>
</dbReference>
<dbReference type="InParanoid" id="D1C5M6"/>
<dbReference type="AlphaFoldDB" id="D1C5M6"/>
<reference evidence="4 5" key="2">
    <citation type="journal article" date="2010" name="Stand. Genomic Sci.">
        <title>Complete genome sequence of Desulfohalobium retbaense type strain (HR(100)).</title>
        <authorList>
            <person name="Spring S."/>
            <person name="Nolan M."/>
            <person name="Lapidus A."/>
            <person name="Glavina Del Rio T."/>
            <person name="Copeland A."/>
            <person name="Tice H."/>
            <person name="Cheng J.F."/>
            <person name="Lucas S."/>
            <person name="Land M."/>
            <person name="Chen F."/>
            <person name="Bruce D."/>
            <person name="Goodwin L."/>
            <person name="Pitluck S."/>
            <person name="Ivanova N."/>
            <person name="Mavromatis K."/>
            <person name="Mikhailova N."/>
            <person name="Pati A."/>
            <person name="Chen A."/>
            <person name="Palaniappan K."/>
            <person name="Hauser L."/>
            <person name="Chang Y.J."/>
            <person name="Jeffries C.D."/>
            <person name="Munk C."/>
            <person name="Kiss H."/>
            <person name="Chain P."/>
            <person name="Han C."/>
            <person name="Brettin T."/>
            <person name="Detter J.C."/>
            <person name="Schuler E."/>
            <person name="Goker M."/>
            <person name="Rohde M."/>
            <person name="Bristow J."/>
            <person name="Eisen J.A."/>
            <person name="Markowitz V."/>
            <person name="Hugenholtz P."/>
            <person name="Kyrpides N.C."/>
            <person name="Klenk H.P."/>
        </authorList>
    </citation>
    <scope>NUCLEOTIDE SEQUENCE [LARGE SCALE GENOMIC DNA]</scope>
    <source>
        <strain evidence="5">ATCC 49802 / DSM 20745 / S 6022</strain>
    </source>
</reference>
<proteinExistence type="predicted"/>
<protein>
    <recommendedName>
        <fullName evidence="3">YhaN AAA domain-containing protein</fullName>
    </recommendedName>
</protein>
<dbReference type="PANTHER" id="PTHR41259">
    <property type="entry name" value="DOUBLE-STRAND BREAK REPAIR RAD50 ATPASE, PUTATIVE-RELATED"/>
    <property type="match status" value="1"/>
</dbReference>
<name>D1C5M6_SPHTD</name>
<evidence type="ECO:0000313" key="4">
    <source>
        <dbReference type="EMBL" id="ACZ37542.1"/>
    </source>
</evidence>
<evidence type="ECO:0000259" key="3">
    <source>
        <dbReference type="Pfam" id="PF13514"/>
    </source>
</evidence>
<dbReference type="STRING" id="479434.Sthe_0103"/>
<dbReference type="InterPro" id="IPR027417">
    <property type="entry name" value="P-loop_NTPase"/>
</dbReference>
<dbReference type="HOGENOM" id="CLU_006135_0_1_0"/>
<dbReference type="FunCoup" id="D1C5M6">
    <property type="interactions" value="10"/>
</dbReference>
<reference evidence="5" key="1">
    <citation type="submission" date="2009-11" db="EMBL/GenBank/DDBJ databases">
        <title>The complete chromosome 1 of Sphaerobacter thermophilus DSM 20745.</title>
        <authorList>
            <person name="Lucas S."/>
            <person name="Copeland A."/>
            <person name="Lapidus A."/>
            <person name="Glavina del Rio T."/>
            <person name="Dalin E."/>
            <person name="Tice H."/>
            <person name="Bruce D."/>
            <person name="Goodwin L."/>
            <person name="Pitluck S."/>
            <person name="Kyrpides N."/>
            <person name="Mavromatis K."/>
            <person name="Ivanova N."/>
            <person name="Mikhailova N."/>
            <person name="LaButti K.M."/>
            <person name="Clum A."/>
            <person name="Sun H.I."/>
            <person name="Brettin T."/>
            <person name="Detter J.C."/>
            <person name="Han C."/>
            <person name="Larimer F."/>
            <person name="Land M."/>
            <person name="Hauser L."/>
            <person name="Markowitz V."/>
            <person name="Cheng J.F."/>
            <person name="Hugenholtz P."/>
            <person name="Woyke T."/>
            <person name="Wu D."/>
            <person name="Steenblock K."/>
            <person name="Schneider S."/>
            <person name="Pukall R."/>
            <person name="Goeker M."/>
            <person name="Klenk H.P."/>
            <person name="Eisen J.A."/>
        </authorList>
    </citation>
    <scope>NUCLEOTIDE SEQUENCE [LARGE SCALE GENOMIC DNA]</scope>
    <source>
        <strain evidence="5">ATCC 49802 / DSM 20745 / S 6022</strain>
    </source>
</reference>
<dbReference type="InterPro" id="IPR038734">
    <property type="entry name" value="YhaN_AAA"/>
</dbReference>
<accession>D1C5M6</accession>
<sequence>MRIAGWHIDGFGVFHDIQVRDVPPGLTVFLGPNEAGKTTLLAFIRQMLFGFPSDAVRERAYPPLRGGRHGGRLVLIGPDGEYVVERSADLGPGALVTLPGGGHGDETDLARLLGGADHRLFQTVFAFSLAELQDFATLDAEGMHDRIFSAGITGAGRSTRAAVARLRSRQEALLAPHGDGRINELRARLEEVERRLREARHVAAGYAEALRYEAACAAEVERLGREIEEHRAAQARYRKLEELWPIWYRRRDAAGELERLEPVGTIPERAEARLSELRAAIDAAERQVAEIAAEVDAAEARRQMLTPDDALAAVSEEVVQLYETLPLYRDRLVAVPEVTARLRRAQQALNDHLRDLGSGWDRARLAGFDRSLSKREEVRSFAEALEQAEAAVMRAQAVARHAAEQREQAAAALDALRRELETAPPAPDADEVDRLDAAVRRVRTAVAERASVQARIQAATETLQQIESLRERAEPTSSAISPNWVRLGLWGLALALGGLAALVSDSDVSPLLALAAVLAAVAALVAGRRASEGVTLDGAVKETFSEQQQRIQGDLDAYQARLRAIDAAIEADAKVLELSTPPDEAAVEAAAERVARMRAAQDERLRRHLDIEAAETRLRDAETASEQADAAVRDATAERDRAQGAWDDWKRREGVPAELTPRGVLDFFESIGQGREALREVEAAEREARQITQFVVAFERRAGEALGAVGLPADARGLELATAIEKLRERVERDREIRRERAAVEETLGRLRSRLVAAQRDRDGLRDRWAALLAEVGATNEADFYRRLDIARRREELAAVVRECDQRIAEQIGDGPAAALMREELATGAVDRWQRAAEDAGRAMLAATEARDRAIAARREAELARRQLEKSTEIADLELEHAGLLQEYAEAVRAWRVAGLAVGLIEETLARYERERQPAVLAYASRLFHDITGGQYTGLLQRDRHLVVLDRDGRARALDTLSRGTAEQLYLCIRLGLAAEFARRAVALPLVMDDILVNFDPERARVVAEALAAVAKQHQVLLFTCHPETADLIREVAPTSGQYLMSRYGGEIRPVPSGLTAG</sequence>
<organism evidence="4 5">
    <name type="scientific">Sphaerobacter thermophilus (strain ATCC 49802 / DSM 20745 / KCCM 41009 / NCIMB 13125 / S 6022)</name>
    <dbReference type="NCBI Taxonomy" id="479434"/>
    <lineage>
        <taxon>Bacteria</taxon>
        <taxon>Pseudomonadati</taxon>
        <taxon>Thermomicrobiota</taxon>
        <taxon>Thermomicrobia</taxon>
        <taxon>Sphaerobacterales</taxon>
        <taxon>Sphaerobacterineae</taxon>
        <taxon>Sphaerobacteraceae</taxon>
        <taxon>Sphaerobacter</taxon>
    </lineage>
</organism>
<dbReference type="eggNOG" id="COG4717">
    <property type="taxonomic scope" value="Bacteria"/>
</dbReference>
<feature type="domain" description="YhaN AAA" evidence="3">
    <location>
        <begin position="1"/>
        <end position="200"/>
    </location>
</feature>
<dbReference type="PANTHER" id="PTHR41259:SF1">
    <property type="entry name" value="DOUBLE-STRAND BREAK REPAIR RAD50 ATPASE, PUTATIVE-RELATED"/>
    <property type="match status" value="1"/>
</dbReference>
<dbReference type="RefSeq" id="WP_012870591.1">
    <property type="nucleotide sequence ID" value="NC_013523.1"/>
</dbReference>
<dbReference type="Pfam" id="PF13514">
    <property type="entry name" value="AAA_27"/>
    <property type="match status" value="1"/>
</dbReference>
<feature type="coiled-coil region" evidence="1">
    <location>
        <begin position="182"/>
        <end position="243"/>
    </location>
</feature>
<gene>
    <name evidence="4" type="ordered locus">Sthe_0103</name>
</gene>
<evidence type="ECO:0000256" key="2">
    <source>
        <dbReference type="SAM" id="MobiDB-lite"/>
    </source>
</evidence>
<keyword evidence="5" id="KW-1185">Reference proteome</keyword>
<evidence type="ECO:0000313" key="5">
    <source>
        <dbReference type="Proteomes" id="UP000002027"/>
    </source>
</evidence>
<keyword evidence="1" id="KW-0175">Coiled coil</keyword>
<feature type="coiled-coil region" evidence="1">
    <location>
        <begin position="267"/>
        <end position="301"/>
    </location>
</feature>
<dbReference type="eggNOG" id="COG0419">
    <property type="taxonomic scope" value="Bacteria"/>
</dbReference>
<feature type="region of interest" description="Disordered" evidence="2">
    <location>
        <begin position="618"/>
        <end position="639"/>
    </location>
</feature>
<feature type="coiled-coil region" evidence="1">
    <location>
        <begin position="847"/>
        <end position="894"/>
    </location>
</feature>
<dbReference type="Proteomes" id="UP000002027">
    <property type="component" value="Chromosome 1"/>
</dbReference>
<dbReference type="SUPFAM" id="SSF52540">
    <property type="entry name" value="P-loop containing nucleoside triphosphate hydrolases"/>
    <property type="match status" value="1"/>
</dbReference>
<dbReference type="OrthoDB" id="1550364at2"/>
<dbReference type="KEGG" id="sti:Sthe_0103"/>